<organism evidence="1 2">
    <name type="scientific">Actinophytocola gossypii</name>
    <dbReference type="NCBI Taxonomy" id="2812003"/>
    <lineage>
        <taxon>Bacteria</taxon>
        <taxon>Bacillati</taxon>
        <taxon>Actinomycetota</taxon>
        <taxon>Actinomycetes</taxon>
        <taxon>Pseudonocardiales</taxon>
        <taxon>Pseudonocardiaceae</taxon>
    </lineage>
</organism>
<comment type="caution">
    <text evidence="1">The sequence shown here is derived from an EMBL/GenBank/DDBJ whole genome shotgun (WGS) entry which is preliminary data.</text>
</comment>
<sequence length="102" mass="11073">MTDPDWHDELVLVAELSSVNNQIARYVLRLLDADAGRREQVGVADECALGGRLVDLGYTLQNRAVHRAAGLDGDGGAIDEEDLRPAPLAPDGYLIRPRCAIH</sequence>
<gene>
    <name evidence="1" type="ORF">JT362_14635</name>
</gene>
<evidence type="ECO:0000313" key="1">
    <source>
        <dbReference type="EMBL" id="MCT2584359.1"/>
    </source>
</evidence>
<dbReference type="Proteomes" id="UP001156441">
    <property type="component" value="Unassembled WGS sequence"/>
</dbReference>
<dbReference type="RefSeq" id="WP_260191763.1">
    <property type="nucleotide sequence ID" value="NZ_JAFFZE010000012.1"/>
</dbReference>
<evidence type="ECO:0000313" key="2">
    <source>
        <dbReference type="Proteomes" id="UP001156441"/>
    </source>
</evidence>
<dbReference type="EMBL" id="JAFFZE010000012">
    <property type="protein sequence ID" value="MCT2584359.1"/>
    <property type="molecule type" value="Genomic_DNA"/>
</dbReference>
<name>A0ABT2J9W2_9PSEU</name>
<reference evidence="1 2" key="1">
    <citation type="submission" date="2021-02" db="EMBL/GenBank/DDBJ databases">
        <title>Actinophytocola xerophila sp. nov., isolated from soil of cotton cropping field.</title>
        <authorList>
            <person name="Huang R."/>
            <person name="Chen X."/>
            <person name="Ge X."/>
            <person name="Liu W."/>
        </authorList>
    </citation>
    <scope>NUCLEOTIDE SEQUENCE [LARGE SCALE GENOMIC DNA]</scope>
    <source>
        <strain evidence="1 2">S1-96</strain>
    </source>
</reference>
<keyword evidence="2" id="KW-1185">Reference proteome</keyword>
<proteinExistence type="predicted"/>
<protein>
    <submittedName>
        <fullName evidence="1">Uncharacterized protein</fullName>
    </submittedName>
</protein>
<accession>A0ABT2J9W2</accession>